<accession>A0A8H7H3F4</accession>
<proteinExistence type="predicted"/>
<dbReference type="AlphaFoldDB" id="A0A8H7H3F4"/>
<dbReference type="Pfam" id="PF05699">
    <property type="entry name" value="Dimer_Tnp_hAT"/>
    <property type="match status" value="1"/>
</dbReference>
<feature type="domain" description="HAT C-terminal dimerisation" evidence="1">
    <location>
        <begin position="47"/>
        <end position="129"/>
    </location>
</feature>
<comment type="caution">
    <text evidence="2">The sequence shown here is derived from an EMBL/GenBank/DDBJ whole genome shotgun (WGS) entry which is preliminary data.</text>
</comment>
<evidence type="ECO:0000313" key="3">
    <source>
        <dbReference type="Proteomes" id="UP000650582"/>
    </source>
</evidence>
<organism evidence="2 3">
    <name type="scientific">Rhizoctonia solani</name>
    <dbReference type="NCBI Taxonomy" id="456999"/>
    <lineage>
        <taxon>Eukaryota</taxon>
        <taxon>Fungi</taxon>
        <taxon>Dikarya</taxon>
        <taxon>Basidiomycota</taxon>
        <taxon>Agaricomycotina</taxon>
        <taxon>Agaricomycetes</taxon>
        <taxon>Cantharellales</taxon>
        <taxon>Ceratobasidiaceae</taxon>
        <taxon>Rhizoctonia</taxon>
    </lineage>
</organism>
<dbReference type="InterPro" id="IPR012337">
    <property type="entry name" value="RNaseH-like_sf"/>
</dbReference>
<dbReference type="Proteomes" id="UP000650582">
    <property type="component" value="Unassembled WGS sequence"/>
</dbReference>
<dbReference type="EMBL" id="JACYCC010000167">
    <property type="protein sequence ID" value="KAF8673054.1"/>
    <property type="molecule type" value="Genomic_DNA"/>
</dbReference>
<dbReference type="GO" id="GO:0046983">
    <property type="term" value="F:protein dimerization activity"/>
    <property type="evidence" value="ECO:0007669"/>
    <property type="project" value="InterPro"/>
</dbReference>
<name>A0A8H7H3F4_9AGAM</name>
<gene>
    <name evidence="2" type="ORF">RHS04_07711</name>
</gene>
<protein>
    <submittedName>
        <fullName evidence="2">HAT family C-terminal dimerization region</fullName>
    </submittedName>
</protein>
<dbReference type="SUPFAM" id="SSF53098">
    <property type="entry name" value="Ribonuclease H-like"/>
    <property type="match status" value="1"/>
</dbReference>
<reference evidence="2" key="1">
    <citation type="submission" date="2020-09" db="EMBL/GenBank/DDBJ databases">
        <title>Comparative genome analyses of four rice-infecting Rhizoctonia solani isolates reveal extensive enrichment of homogalacturonan modification genes.</title>
        <authorList>
            <person name="Lee D.-Y."/>
            <person name="Jeon J."/>
            <person name="Kim K.-T."/>
            <person name="Cheong K."/>
            <person name="Song H."/>
            <person name="Choi G."/>
            <person name="Ko J."/>
            <person name="Opiyo S.O."/>
            <person name="Zuo S."/>
            <person name="Madhav S."/>
            <person name="Lee Y.-H."/>
            <person name="Wang G.-L."/>
        </authorList>
    </citation>
    <scope>NUCLEOTIDE SEQUENCE</scope>
    <source>
        <strain evidence="2">AG1-IA YN-7</strain>
    </source>
</reference>
<sequence length="189" mass="20869">SPEIPAGMLPTLQRLAPNMFASSPYASSPSKSASELFHRKAIVNAEHERYINNKILPLSELGKTDLVKHWKSAKSTFSLMHALAMDVLPAQASSVSSKRVFSSSKLTCTRAWNKMKANTVESLQILKYALRNRYQATKTTDHGKTIAELHKSEGDDADKVNSLPASDLMVCLGNTDWSHDAILDVDLDR</sequence>
<evidence type="ECO:0000259" key="1">
    <source>
        <dbReference type="Pfam" id="PF05699"/>
    </source>
</evidence>
<feature type="non-terminal residue" evidence="2">
    <location>
        <position position="1"/>
    </location>
</feature>
<dbReference type="InterPro" id="IPR008906">
    <property type="entry name" value="HATC_C_dom"/>
</dbReference>
<evidence type="ECO:0000313" key="2">
    <source>
        <dbReference type="EMBL" id="KAF8673054.1"/>
    </source>
</evidence>